<gene>
    <name evidence="5" type="ORF">RND81_04G172900</name>
</gene>
<dbReference type="PANTHER" id="PTHR31352">
    <property type="entry name" value="BETA-AMYLASE 1, CHLOROPLASTIC"/>
    <property type="match status" value="1"/>
</dbReference>
<dbReference type="Gene3D" id="3.20.20.80">
    <property type="entry name" value="Glycosidases"/>
    <property type="match status" value="1"/>
</dbReference>
<dbReference type="Proteomes" id="UP001443914">
    <property type="component" value="Unassembled WGS sequence"/>
</dbReference>
<dbReference type="SUPFAM" id="SSF51445">
    <property type="entry name" value="(Trans)glycosidases"/>
    <property type="match status" value="1"/>
</dbReference>
<keyword evidence="4" id="KW-0326">Glycosidase</keyword>
<organism evidence="5 6">
    <name type="scientific">Saponaria officinalis</name>
    <name type="common">Common soapwort</name>
    <name type="synonym">Lychnis saponaria</name>
    <dbReference type="NCBI Taxonomy" id="3572"/>
    <lineage>
        <taxon>Eukaryota</taxon>
        <taxon>Viridiplantae</taxon>
        <taxon>Streptophyta</taxon>
        <taxon>Embryophyta</taxon>
        <taxon>Tracheophyta</taxon>
        <taxon>Spermatophyta</taxon>
        <taxon>Magnoliopsida</taxon>
        <taxon>eudicotyledons</taxon>
        <taxon>Gunneridae</taxon>
        <taxon>Pentapetalae</taxon>
        <taxon>Caryophyllales</taxon>
        <taxon>Caryophyllaceae</taxon>
        <taxon>Caryophylleae</taxon>
        <taxon>Saponaria</taxon>
    </lineage>
</organism>
<sequence>MAGALCMLCKCTCRKTFFAFSDFFSDFRNGRNGCRTLRNVSTLLPPFSSRKRVFRWRSVFTTNSCVFSMDAREKSQFLILKSSKQKKVPVFVMMPLDSFGIDTLGTPRIKRLKALSVSLKALKLAGVHGIAVEVWWGIVERTSPHAYDWSLYEELFKLIFETGLQLHIAFCFHSNNHLSAQQKGFVGLPLWIQKIGVSNKDIYYQDLNGVSSNDYLTLGVDEIPLFCGRTALQCYEDFIFRFLDKFDSLIGRVIKEISVGLGPAGELKYPAHPYADGRWRFPGIGEFQCYDKYMMDDLRMAACQGGNSLWGDKGPLDAGCYNSFPSGTPFFEGGEKSFLSDYGNFFLEWYSGKLIHHADAILGKVAEMLKKYQHDDQTSVLLVAKIGEVYWWYNTLSHAAELTAGYYNTAERDGYDPLALMLFRHGAALQASCLEMKDSETPSAYSCSPEGLLQQLHTVSKRRTIILTGRNSNERFDQAGLQQIQANCYSPEADAVRSFTYFRLSGNIFKAENWSNFVPFVRNMNTQR</sequence>
<dbReference type="InterPro" id="IPR001554">
    <property type="entry name" value="Glyco_hydro_14"/>
</dbReference>
<evidence type="ECO:0000256" key="1">
    <source>
        <dbReference type="ARBA" id="ARBA00005652"/>
    </source>
</evidence>
<dbReference type="AlphaFoldDB" id="A0AAW1LN58"/>
<keyword evidence="2 4" id="KW-0119">Carbohydrate metabolism</keyword>
<dbReference type="PANTHER" id="PTHR31352:SF37">
    <property type="entry name" value="INACTIVE BETA-AMYLASE 4, CHLOROPLASTIC"/>
    <property type="match status" value="1"/>
</dbReference>
<reference evidence="5" key="1">
    <citation type="submission" date="2024-03" db="EMBL/GenBank/DDBJ databases">
        <title>WGS assembly of Saponaria officinalis var. Norfolk2.</title>
        <authorList>
            <person name="Jenkins J."/>
            <person name="Shu S."/>
            <person name="Grimwood J."/>
            <person name="Barry K."/>
            <person name="Goodstein D."/>
            <person name="Schmutz J."/>
            <person name="Leebens-Mack J."/>
            <person name="Osbourn A."/>
        </authorList>
    </citation>
    <scope>NUCLEOTIDE SEQUENCE [LARGE SCALE GENOMIC DNA]</scope>
    <source>
        <strain evidence="5">JIC</strain>
    </source>
</reference>
<name>A0AAW1LN58_SAPOF</name>
<dbReference type="EMBL" id="JBDFQZ010000004">
    <property type="protein sequence ID" value="KAK9734945.1"/>
    <property type="molecule type" value="Genomic_DNA"/>
</dbReference>
<dbReference type="EC" id="3.2.1.2" evidence="4"/>
<dbReference type="PRINTS" id="PR00750">
    <property type="entry name" value="BETAAMYLASE"/>
</dbReference>
<comment type="similarity">
    <text evidence="1 4">Belongs to the glycosyl hydrolase 14 family.</text>
</comment>
<proteinExistence type="inferred from homology"/>
<dbReference type="GO" id="GO:0016161">
    <property type="term" value="F:beta-amylase activity"/>
    <property type="evidence" value="ECO:0007669"/>
    <property type="project" value="UniProtKB-EC"/>
</dbReference>
<comment type="caution">
    <text evidence="5">The sequence shown here is derived from an EMBL/GenBank/DDBJ whole genome shotgun (WGS) entry which is preliminary data.</text>
</comment>
<comment type="catalytic activity">
    <reaction evidence="4">
        <text>Hydrolysis of (1-&gt;4)-alpha-D-glucosidic linkages in polysaccharides so as to remove successive maltose units from the non-reducing ends of the chains.</text>
        <dbReference type="EC" id="3.2.1.2"/>
    </reaction>
</comment>
<keyword evidence="3 4" id="KW-0624">Polysaccharide degradation</keyword>
<keyword evidence="6" id="KW-1185">Reference proteome</keyword>
<evidence type="ECO:0000256" key="4">
    <source>
        <dbReference type="RuleBase" id="RU000509"/>
    </source>
</evidence>
<evidence type="ECO:0000313" key="5">
    <source>
        <dbReference type="EMBL" id="KAK9734945.1"/>
    </source>
</evidence>
<accession>A0AAW1LN58</accession>
<dbReference type="GO" id="GO:0000272">
    <property type="term" value="P:polysaccharide catabolic process"/>
    <property type="evidence" value="ECO:0007669"/>
    <property type="project" value="UniProtKB-KW"/>
</dbReference>
<dbReference type="InterPro" id="IPR017853">
    <property type="entry name" value="GH"/>
</dbReference>
<protein>
    <recommendedName>
        <fullName evidence="4">Beta-amylase</fullName>
        <ecNumber evidence="4">3.2.1.2</ecNumber>
    </recommendedName>
</protein>
<evidence type="ECO:0000256" key="3">
    <source>
        <dbReference type="ARBA" id="ARBA00023326"/>
    </source>
</evidence>
<dbReference type="Pfam" id="PF01373">
    <property type="entry name" value="Glyco_hydro_14"/>
    <property type="match status" value="1"/>
</dbReference>
<keyword evidence="4" id="KW-0378">Hydrolase</keyword>
<evidence type="ECO:0000256" key="2">
    <source>
        <dbReference type="ARBA" id="ARBA00023277"/>
    </source>
</evidence>
<evidence type="ECO:0000313" key="6">
    <source>
        <dbReference type="Proteomes" id="UP001443914"/>
    </source>
</evidence>